<dbReference type="Pfam" id="PF26616">
    <property type="entry name" value="CorA-like"/>
    <property type="match status" value="1"/>
</dbReference>
<dbReference type="InterPro" id="IPR000719">
    <property type="entry name" value="Prot_kinase_dom"/>
</dbReference>
<dbReference type="Pfam" id="PF00069">
    <property type="entry name" value="Pkinase"/>
    <property type="match status" value="1"/>
</dbReference>
<dbReference type="Gene3D" id="1.10.510.10">
    <property type="entry name" value="Transferase(Phosphotransferase) domain 1"/>
    <property type="match status" value="1"/>
</dbReference>
<dbReference type="InterPro" id="IPR011009">
    <property type="entry name" value="Kinase-like_dom_sf"/>
</dbReference>
<keyword evidence="4" id="KW-1185">Reference proteome</keyword>
<proteinExistence type="predicted"/>
<gene>
    <name evidence="3" type="ORF">CDV31_009646</name>
</gene>
<dbReference type="PROSITE" id="PS50011">
    <property type="entry name" value="PROTEIN_KINASE_DOM"/>
    <property type="match status" value="1"/>
</dbReference>
<dbReference type="PANTHER" id="PTHR48011:SF4">
    <property type="entry name" value="MITOGEN-ACTIVATED PROTEIN KINASE KINASE KINASE 19"/>
    <property type="match status" value="1"/>
</dbReference>
<dbReference type="Proteomes" id="UP000288429">
    <property type="component" value="Unassembled WGS sequence"/>
</dbReference>
<dbReference type="AlphaFoldDB" id="A0A428TT61"/>
<dbReference type="InterPro" id="IPR058257">
    <property type="entry name" value="CorA-like_dom"/>
</dbReference>
<dbReference type="EMBL" id="NIZV01000140">
    <property type="protein sequence ID" value="RSM05248.1"/>
    <property type="molecule type" value="Genomic_DNA"/>
</dbReference>
<reference evidence="3 4" key="1">
    <citation type="submission" date="2017-06" db="EMBL/GenBank/DDBJ databases">
        <title>Cmopartive genomic analysis of Ambrosia Fusariam Clade fungi.</title>
        <authorList>
            <person name="Stajich J.E."/>
            <person name="Carrillo J."/>
            <person name="Kijimoto T."/>
            <person name="Eskalen A."/>
            <person name="O'Donnell K."/>
            <person name="Kasson M."/>
        </authorList>
    </citation>
    <scope>NUCLEOTIDE SEQUENCE [LARGE SCALE GENOMIC DNA]</scope>
    <source>
        <strain evidence="3 4">NRRL 20438</strain>
    </source>
</reference>
<dbReference type="GO" id="GO:0004672">
    <property type="term" value="F:protein kinase activity"/>
    <property type="evidence" value="ECO:0007669"/>
    <property type="project" value="InterPro"/>
</dbReference>
<dbReference type="InterPro" id="IPR052751">
    <property type="entry name" value="Plant_MAPKKK"/>
</dbReference>
<evidence type="ECO:0000259" key="2">
    <source>
        <dbReference type="PROSITE" id="PS50011"/>
    </source>
</evidence>
<dbReference type="SUPFAM" id="SSF56112">
    <property type="entry name" value="Protein kinase-like (PK-like)"/>
    <property type="match status" value="1"/>
</dbReference>
<accession>A0A428TT61</accession>
<dbReference type="SMART" id="SM00220">
    <property type="entry name" value="S_TKc"/>
    <property type="match status" value="1"/>
</dbReference>
<feature type="transmembrane region" description="Helical" evidence="1">
    <location>
        <begin position="557"/>
        <end position="582"/>
    </location>
</feature>
<keyword evidence="1" id="KW-0472">Membrane</keyword>
<evidence type="ECO:0000256" key="1">
    <source>
        <dbReference type="SAM" id="Phobius"/>
    </source>
</evidence>
<dbReference type="CDD" id="cd00180">
    <property type="entry name" value="PKc"/>
    <property type="match status" value="1"/>
</dbReference>
<evidence type="ECO:0000313" key="4">
    <source>
        <dbReference type="Proteomes" id="UP000288429"/>
    </source>
</evidence>
<dbReference type="GO" id="GO:0005524">
    <property type="term" value="F:ATP binding"/>
    <property type="evidence" value="ECO:0007669"/>
    <property type="project" value="InterPro"/>
</dbReference>
<organism evidence="3 4">
    <name type="scientific">Fusarium ambrosium</name>
    <dbReference type="NCBI Taxonomy" id="131363"/>
    <lineage>
        <taxon>Eukaryota</taxon>
        <taxon>Fungi</taxon>
        <taxon>Dikarya</taxon>
        <taxon>Ascomycota</taxon>
        <taxon>Pezizomycotina</taxon>
        <taxon>Sordariomycetes</taxon>
        <taxon>Hypocreomycetidae</taxon>
        <taxon>Hypocreales</taxon>
        <taxon>Nectriaceae</taxon>
        <taxon>Fusarium</taxon>
        <taxon>Fusarium solani species complex</taxon>
    </lineage>
</organism>
<feature type="domain" description="Protein kinase" evidence="2">
    <location>
        <begin position="692"/>
        <end position="1024"/>
    </location>
</feature>
<keyword evidence="1" id="KW-1133">Transmembrane helix</keyword>
<comment type="caution">
    <text evidence="3">The sequence shown here is derived from an EMBL/GenBank/DDBJ whole genome shotgun (WGS) entry which is preliminary data.</text>
</comment>
<keyword evidence="1" id="KW-0812">Transmembrane</keyword>
<sequence>METEMVIDTFPQYRLLKASLERYLKQQFSAHSIYISVEEHGTEYRLTIPKKLTTKQRNHILRMSENQHLVEFEESLSNFGDYPLNLTRTIDFSYTLEAYKSKLVNSEEQYFDDSQPRIRIWDLVKSQDGKHVSTSSGDLVHLQKTLKETPTDPYRRFIFLKSGSHRSPLDCTREMMAYLFTHHQIMARFLDFWCAFTYRETPHSFTHFRNEDYLDSRHRQPGLDVMGRSGIKLQHCFNLLGIERSRDKKGWELRHTAAYHSYDLKEGRTLWVVLKGDNTMRKRLESATEESIKKGDMSPHSAHDSFAQTLTDHFLIMQWCIENWESYAESLERKHGSISGVADHANVDDMAEDIGIRKELEKMEFHPGPRQQTGGLTKSPETPGFVRKLSMKVATGFSTVTQAAPPHRRVEHHKIEDLVQFSKLQLLSSVGKRLAEAISAISQNRRVLAQIKDYYRELVTSEGFKRHISKSTLKFCRQAVSEFVMKVGRLEDDLANYEGNLKTILHGVERTEAMYNGILQYQSMCTAKYFAESSEKSTEIMKGWTQEMHEKTMSMHVITVFTLVFLPGTFVATIFSSGIITFGEDGDAGFGSGMGAWKLRPAALKLFAASFLCTFSLLVYISKVDFLGWLVERNLKDATFPLENRPPFWPDTPAYNKLFDAIIESQWIFFPVTFEQHELYNQVFSPHYIFPICTEELIKAGDTIQVHKIETNASCAGSGPATRVRKTYNESGKSQYEREVKTFTSLQSRSCPHIISFHGCYQQQRLDGTITYNLILGFVDGGNLEEFYTAMNPPRSLPDTNKIWNAFLGVLEGLHHLNFAAIDTNFQTIHQDIKPDNLLVSKSAPDQPYDIDLVITDFGYSHTKTRTTGQDTWGIDSHGGQVYGSPESSHHADYTRHGRTHITPKVDIWSLGCVMSEAAIWMKYGKQGLENYRNNRISETRTLPRFDQAGHGGCFHDGAQALSAVRTAHDWIRNYFSHDSVTLQVLEMIETSMLVPQGDRQDAQMLCERLAKIIQAASSGHSYNSPPIINTQIATG</sequence>
<dbReference type="PANTHER" id="PTHR48011">
    <property type="entry name" value="CCR4-NOT TRANSCRIPTIONAL COMPLEX SUBUNIT CAF120-RELATED"/>
    <property type="match status" value="1"/>
</dbReference>
<evidence type="ECO:0000313" key="3">
    <source>
        <dbReference type="EMBL" id="RSM05248.1"/>
    </source>
</evidence>
<protein>
    <recommendedName>
        <fullName evidence="2">Protein kinase domain-containing protein</fullName>
    </recommendedName>
</protein>
<name>A0A428TT61_9HYPO</name>
<feature type="transmembrane region" description="Helical" evidence="1">
    <location>
        <begin position="602"/>
        <end position="621"/>
    </location>
</feature>
<dbReference type="GO" id="GO:0007165">
    <property type="term" value="P:signal transduction"/>
    <property type="evidence" value="ECO:0007669"/>
    <property type="project" value="TreeGrafter"/>
</dbReference>